<evidence type="ECO:0000256" key="11">
    <source>
        <dbReference type="ARBA" id="ARBA00022741"/>
    </source>
</evidence>
<keyword evidence="8" id="KW-0592">Phosphate transport</keyword>
<dbReference type="Proteomes" id="UP001165267">
    <property type="component" value="Unassembled WGS sequence"/>
</dbReference>
<dbReference type="SUPFAM" id="SSF55874">
    <property type="entry name" value="ATPase domain of HSP90 chaperone/DNA topoisomerase II/histidine kinase"/>
    <property type="match status" value="1"/>
</dbReference>
<keyword evidence="15" id="KW-0902">Two-component regulatory system</keyword>
<evidence type="ECO:0000256" key="9">
    <source>
        <dbReference type="ARBA" id="ARBA00022679"/>
    </source>
</evidence>
<dbReference type="SMART" id="SM00388">
    <property type="entry name" value="HisKA"/>
    <property type="match status" value="1"/>
</dbReference>
<evidence type="ECO:0000256" key="4">
    <source>
        <dbReference type="ARBA" id="ARBA00019665"/>
    </source>
</evidence>
<dbReference type="InterPro" id="IPR003594">
    <property type="entry name" value="HATPase_dom"/>
</dbReference>
<evidence type="ECO:0000259" key="18">
    <source>
        <dbReference type="PROSITE" id="PS50109"/>
    </source>
</evidence>
<dbReference type="EC" id="2.7.13.3" evidence="3"/>
<evidence type="ECO:0000313" key="21">
    <source>
        <dbReference type="Proteomes" id="UP001165267"/>
    </source>
</evidence>
<dbReference type="Pfam" id="PF00989">
    <property type="entry name" value="PAS"/>
    <property type="match status" value="1"/>
</dbReference>
<dbReference type="Gene3D" id="3.30.565.10">
    <property type="entry name" value="Histidine kinase-like ATPase, C-terminal domain"/>
    <property type="match status" value="1"/>
</dbReference>
<reference evidence="20" key="1">
    <citation type="submission" date="2022-07" db="EMBL/GenBank/DDBJ databases">
        <authorList>
            <person name="Xamxidin M."/>
        </authorList>
    </citation>
    <scope>NUCLEOTIDE SEQUENCE</scope>
    <source>
        <strain evidence="20">YS8-69</strain>
    </source>
</reference>
<evidence type="ECO:0000256" key="16">
    <source>
        <dbReference type="ARBA" id="ARBA00023136"/>
    </source>
</evidence>
<dbReference type="PROSITE" id="PS50109">
    <property type="entry name" value="HIS_KIN"/>
    <property type="match status" value="1"/>
</dbReference>
<dbReference type="InterPro" id="IPR021766">
    <property type="entry name" value="PhoR_N"/>
</dbReference>
<dbReference type="PANTHER" id="PTHR45453">
    <property type="entry name" value="PHOSPHATE REGULON SENSOR PROTEIN PHOR"/>
    <property type="match status" value="1"/>
</dbReference>
<sequence length="448" mass="49221">MAFIFFRLILLAMVLGAAAIVGQMLLGHLGAVAGSILASLFVYALHIRSGLRIIEWLDDFKVENVPDVSGWWDDLAAKLFRYLRLHQRQQQALTNALVSFRTAAQALPDGVVTLDSEGHISWCNDTAQDHLGLKLGSDIGQPLINLVRNPNFSQYIRSRSWEHPLVMSAPRSRSKVLSVQLVSYGDQQMLVLTRDVTQVEKLERMRRDFIANVSHELKTPLTVLSGFLETFRDLPLSKAQQTEYLNLMYTQANRMQNLVEDLLALSALESSPNAGEGGEPVDLSGIAQKTSDEAHQLSAGKHHISIDIEKGLVGFGNSAEIFSAFSNIVTNAVRYTPENGHITITLRKTENEIGKSCASFVVKDTGIGVSAEHIPRLTERFYRVDRSRSRESGGTGLGLAIVKHVVQRHDGELDIQSRPNAGSTFTILMPLAKTGAAFKPAVAEATIG</sequence>
<dbReference type="PANTHER" id="PTHR45453:SF1">
    <property type="entry name" value="PHOSPHATE REGULON SENSOR PROTEIN PHOR"/>
    <property type="match status" value="1"/>
</dbReference>
<dbReference type="InterPro" id="IPR004358">
    <property type="entry name" value="Sig_transdc_His_kin-like_C"/>
</dbReference>
<dbReference type="InterPro" id="IPR014310">
    <property type="entry name" value="Sig_transdc_His_kinase_PhoR"/>
</dbReference>
<dbReference type="InterPro" id="IPR000014">
    <property type="entry name" value="PAS"/>
</dbReference>
<keyword evidence="11" id="KW-0547">Nucleotide-binding</keyword>
<dbReference type="InterPro" id="IPR005467">
    <property type="entry name" value="His_kinase_dom"/>
</dbReference>
<dbReference type="InterPro" id="IPR035965">
    <property type="entry name" value="PAS-like_dom_sf"/>
</dbReference>
<keyword evidence="13" id="KW-0067">ATP-binding</keyword>
<dbReference type="InterPro" id="IPR050351">
    <property type="entry name" value="BphY/WalK/GraS-like"/>
</dbReference>
<dbReference type="CDD" id="cd00130">
    <property type="entry name" value="PAS"/>
    <property type="match status" value="1"/>
</dbReference>
<dbReference type="GO" id="GO:0016301">
    <property type="term" value="F:kinase activity"/>
    <property type="evidence" value="ECO:0007669"/>
    <property type="project" value="UniProtKB-KW"/>
</dbReference>
<keyword evidence="10" id="KW-0812">Transmembrane</keyword>
<comment type="caution">
    <text evidence="20">The sequence shown here is derived from an EMBL/GenBank/DDBJ whole genome shotgun (WGS) entry which is preliminary data.</text>
</comment>
<dbReference type="Gene3D" id="3.30.450.20">
    <property type="entry name" value="PAS domain"/>
    <property type="match status" value="1"/>
</dbReference>
<evidence type="ECO:0000256" key="3">
    <source>
        <dbReference type="ARBA" id="ARBA00012438"/>
    </source>
</evidence>
<feature type="domain" description="PAS" evidence="19">
    <location>
        <begin position="96"/>
        <end position="151"/>
    </location>
</feature>
<evidence type="ECO:0000313" key="20">
    <source>
        <dbReference type="EMBL" id="MCR2745605.1"/>
    </source>
</evidence>
<dbReference type="Gene3D" id="1.10.287.130">
    <property type="match status" value="1"/>
</dbReference>
<dbReference type="NCBIfam" id="TIGR02966">
    <property type="entry name" value="phoR_proteo"/>
    <property type="match status" value="1"/>
</dbReference>
<dbReference type="PROSITE" id="PS50112">
    <property type="entry name" value="PAS"/>
    <property type="match status" value="1"/>
</dbReference>
<protein>
    <recommendedName>
        <fullName evidence="4">Phosphate regulon sensor protein PhoR</fullName>
        <ecNumber evidence="3">2.7.13.3</ecNumber>
    </recommendedName>
</protein>
<dbReference type="SUPFAM" id="SSF47384">
    <property type="entry name" value="Homodimeric domain of signal transducing histidine kinase"/>
    <property type="match status" value="1"/>
</dbReference>
<evidence type="ECO:0000256" key="5">
    <source>
        <dbReference type="ARBA" id="ARBA00022448"/>
    </source>
</evidence>
<keyword evidence="7" id="KW-0597">Phosphoprotein</keyword>
<evidence type="ECO:0000259" key="19">
    <source>
        <dbReference type="PROSITE" id="PS50112"/>
    </source>
</evidence>
<evidence type="ECO:0000256" key="13">
    <source>
        <dbReference type="ARBA" id="ARBA00022840"/>
    </source>
</evidence>
<keyword evidence="14" id="KW-1133">Transmembrane helix</keyword>
<gene>
    <name evidence="20" type="primary">phoR</name>
    <name evidence="20" type="ORF">NSP04_02970</name>
</gene>
<evidence type="ECO:0000256" key="10">
    <source>
        <dbReference type="ARBA" id="ARBA00022692"/>
    </source>
</evidence>
<proteinExistence type="predicted"/>
<dbReference type="Pfam" id="PF00512">
    <property type="entry name" value="HisKA"/>
    <property type="match status" value="1"/>
</dbReference>
<feature type="domain" description="Histidine kinase" evidence="18">
    <location>
        <begin position="212"/>
        <end position="433"/>
    </location>
</feature>
<dbReference type="EMBL" id="JANKHG010000014">
    <property type="protein sequence ID" value="MCR2745605.1"/>
    <property type="molecule type" value="Genomic_DNA"/>
</dbReference>
<comment type="function">
    <text evidence="17">Member of the two-component regulatory system PhoR/PhoB involved in the phosphate regulon genes expression. PhoR may function as a membrane-associated protein kinase that phosphorylates PhoB in response to environmental signals.</text>
</comment>
<keyword evidence="16" id="KW-0472">Membrane</keyword>
<dbReference type="RefSeq" id="WP_257510851.1">
    <property type="nucleotide sequence ID" value="NZ_JANKHG010000014.1"/>
</dbReference>
<evidence type="ECO:0000256" key="7">
    <source>
        <dbReference type="ARBA" id="ARBA00022553"/>
    </source>
</evidence>
<dbReference type="CDD" id="cd00082">
    <property type="entry name" value="HisKA"/>
    <property type="match status" value="1"/>
</dbReference>
<dbReference type="InterPro" id="IPR036097">
    <property type="entry name" value="HisK_dim/P_sf"/>
</dbReference>
<dbReference type="SMART" id="SM00091">
    <property type="entry name" value="PAS"/>
    <property type="match status" value="1"/>
</dbReference>
<dbReference type="InterPro" id="IPR013767">
    <property type="entry name" value="PAS_fold"/>
</dbReference>
<dbReference type="SMART" id="SM00387">
    <property type="entry name" value="HATPase_c"/>
    <property type="match status" value="1"/>
</dbReference>
<keyword evidence="12 20" id="KW-0418">Kinase</keyword>
<organism evidence="20 21">
    <name type="scientific">Limnobacter parvus</name>
    <dbReference type="NCBI Taxonomy" id="2939690"/>
    <lineage>
        <taxon>Bacteria</taxon>
        <taxon>Pseudomonadati</taxon>
        <taxon>Pseudomonadota</taxon>
        <taxon>Betaproteobacteria</taxon>
        <taxon>Burkholderiales</taxon>
        <taxon>Burkholderiaceae</taxon>
        <taxon>Limnobacter</taxon>
    </lineage>
</organism>
<dbReference type="InterPro" id="IPR036890">
    <property type="entry name" value="HATPase_C_sf"/>
</dbReference>
<evidence type="ECO:0000256" key="12">
    <source>
        <dbReference type="ARBA" id="ARBA00022777"/>
    </source>
</evidence>
<keyword evidence="6" id="KW-1003">Cell membrane</keyword>
<dbReference type="InterPro" id="IPR003661">
    <property type="entry name" value="HisK_dim/P_dom"/>
</dbReference>
<evidence type="ECO:0000256" key="2">
    <source>
        <dbReference type="ARBA" id="ARBA00004236"/>
    </source>
</evidence>
<evidence type="ECO:0000256" key="1">
    <source>
        <dbReference type="ARBA" id="ARBA00000085"/>
    </source>
</evidence>
<evidence type="ECO:0000256" key="6">
    <source>
        <dbReference type="ARBA" id="ARBA00022475"/>
    </source>
</evidence>
<keyword evidence="5" id="KW-0813">Transport</keyword>
<evidence type="ECO:0000256" key="8">
    <source>
        <dbReference type="ARBA" id="ARBA00022592"/>
    </source>
</evidence>
<dbReference type="Pfam" id="PF11808">
    <property type="entry name" value="PhoR"/>
    <property type="match status" value="1"/>
</dbReference>
<comment type="catalytic activity">
    <reaction evidence="1">
        <text>ATP + protein L-histidine = ADP + protein N-phospho-L-histidine.</text>
        <dbReference type="EC" id="2.7.13.3"/>
    </reaction>
</comment>
<dbReference type="PRINTS" id="PR00344">
    <property type="entry name" value="BCTRLSENSOR"/>
</dbReference>
<name>A0ABT1XED9_9BURK</name>
<keyword evidence="9" id="KW-0808">Transferase</keyword>
<dbReference type="Pfam" id="PF02518">
    <property type="entry name" value="HATPase_c"/>
    <property type="match status" value="1"/>
</dbReference>
<dbReference type="SUPFAM" id="SSF55785">
    <property type="entry name" value="PYP-like sensor domain (PAS domain)"/>
    <property type="match status" value="1"/>
</dbReference>
<evidence type="ECO:0000256" key="15">
    <source>
        <dbReference type="ARBA" id="ARBA00023012"/>
    </source>
</evidence>
<evidence type="ECO:0000256" key="17">
    <source>
        <dbReference type="ARBA" id="ARBA00025207"/>
    </source>
</evidence>
<evidence type="ECO:0000256" key="14">
    <source>
        <dbReference type="ARBA" id="ARBA00022989"/>
    </source>
</evidence>
<keyword evidence="21" id="KW-1185">Reference proteome</keyword>
<comment type="subcellular location">
    <subcellularLocation>
        <location evidence="2">Cell membrane</location>
    </subcellularLocation>
</comment>
<accession>A0ABT1XED9</accession>